<dbReference type="Proteomes" id="UP000241769">
    <property type="component" value="Unassembled WGS sequence"/>
</dbReference>
<dbReference type="Gene3D" id="2.30.29.30">
    <property type="entry name" value="Pleckstrin-homology domain (PH domain)/Phosphotyrosine-binding domain (PTB)"/>
    <property type="match status" value="1"/>
</dbReference>
<evidence type="ECO:0000256" key="1">
    <source>
        <dbReference type="SAM" id="MobiDB-lite"/>
    </source>
</evidence>
<keyword evidence="4" id="KW-1185">Reference proteome</keyword>
<name>A0A2P6NE17_9EUKA</name>
<comment type="caution">
    <text evidence="3">The sequence shown here is derived from an EMBL/GenBank/DDBJ whole genome shotgun (WGS) entry which is preliminary data.</text>
</comment>
<reference evidence="3 4" key="1">
    <citation type="journal article" date="2018" name="Genome Biol. Evol.">
        <title>Multiple Roots of Fruiting Body Formation in Amoebozoa.</title>
        <authorList>
            <person name="Hillmann F."/>
            <person name="Forbes G."/>
            <person name="Novohradska S."/>
            <person name="Ferling I."/>
            <person name="Riege K."/>
            <person name="Groth M."/>
            <person name="Westermann M."/>
            <person name="Marz M."/>
            <person name="Spaller T."/>
            <person name="Winckler T."/>
            <person name="Schaap P."/>
            <person name="Glockner G."/>
        </authorList>
    </citation>
    <scope>NUCLEOTIDE SEQUENCE [LARGE SCALE GENOMIC DNA]</scope>
    <source>
        <strain evidence="3 4">Jena</strain>
    </source>
</reference>
<sequence>MSNRLFTTSDSDVEDQSKNVTEDQEIPSLNRVHISPAASSPRDLIDRSEPYASEDFTYSPDAEVLLVVNSSSVSVEVQSWIDLIENQLGLKNGFDLHHIMLDGTSLGDKFSGKTILLLNNTFHFGSHQDVCALNFITPREIYESSMKLQIQFLIYGGASIDLSKDVLPNSKGQRNRFMYSEEGHLLFHLQAEHSLGQSITQVFHPDDQSDVCGSLIIFGRLSWYSLHLSARVLCIYGSGNQPYPSRIFKLGRHIIIDVQGESHVGGFEENEAGYSFHLVNEETSLTIQVQRKRSRYSHRHNYTEGAAALIALERIVSAGDLDPQHMTSCGSLRYKIEEQGKRETQEVQAWFVLNMEKGILFCNRDLNSTFHPTFALVVTQYEISTSINRNHNGSQLFGWMTWGNNEFTMMGKERKLTFYAKGEEDRNGWLTVLNHVTQRGKRRVNTWALPETKRVGDVVGIIPLENQFYLRSSMPTYQVNKDSVIKRHQELMDRIRSHFPNSGLITFHRVTDDKVNNKRGLATYHIGDIMIYQGLPADSTHIAQQLIPDEEMHVEKRLPPDVFALLKILPFHLKMNTLCRLLEIEKVKRQERDTCVASEASLLGLCVASILSDVAEDFIQWRPHIVYNHDKQVTRLCEQLRGMLDPRMRSAPEASTSIVGDLTLELWMHVQVMGCEGQGANQNQLSEFLQPWKTLFPAAGADPLLKRKRRLWGAAFCAGRTNAQILEQYTRPFPQITTDSAAARSRTVAQAEPEEESEYRKIRGEGDDGKTVRGERVNVNVSY</sequence>
<feature type="domain" description="PH" evidence="2">
    <location>
        <begin position="325"/>
        <end position="438"/>
    </location>
</feature>
<dbReference type="InterPro" id="IPR011993">
    <property type="entry name" value="PH-like_dom_sf"/>
</dbReference>
<gene>
    <name evidence="3" type="ORF">PROFUN_10413</name>
</gene>
<dbReference type="SUPFAM" id="SSF50729">
    <property type="entry name" value="PH domain-like"/>
    <property type="match status" value="1"/>
</dbReference>
<evidence type="ECO:0000313" key="3">
    <source>
        <dbReference type="EMBL" id="PRP82204.1"/>
    </source>
</evidence>
<feature type="region of interest" description="Disordered" evidence="1">
    <location>
        <begin position="745"/>
        <end position="772"/>
    </location>
</feature>
<feature type="compositionally biased region" description="Basic and acidic residues" evidence="1">
    <location>
        <begin position="758"/>
        <end position="772"/>
    </location>
</feature>
<dbReference type="InterPro" id="IPR001849">
    <property type="entry name" value="PH_domain"/>
</dbReference>
<feature type="compositionally biased region" description="Polar residues" evidence="1">
    <location>
        <begin position="1"/>
        <end position="10"/>
    </location>
</feature>
<evidence type="ECO:0000259" key="2">
    <source>
        <dbReference type="PROSITE" id="PS50003"/>
    </source>
</evidence>
<protein>
    <recommendedName>
        <fullName evidence="2">PH domain-containing protein</fullName>
    </recommendedName>
</protein>
<proteinExistence type="predicted"/>
<evidence type="ECO:0000313" key="4">
    <source>
        <dbReference type="Proteomes" id="UP000241769"/>
    </source>
</evidence>
<dbReference type="PROSITE" id="PS50003">
    <property type="entry name" value="PH_DOMAIN"/>
    <property type="match status" value="1"/>
</dbReference>
<dbReference type="EMBL" id="MDYQ01000108">
    <property type="protein sequence ID" value="PRP82204.1"/>
    <property type="molecule type" value="Genomic_DNA"/>
</dbReference>
<dbReference type="OrthoDB" id="34681at2759"/>
<dbReference type="InParanoid" id="A0A2P6NE17"/>
<accession>A0A2P6NE17</accession>
<dbReference type="AlphaFoldDB" id="A0A2P6NE17"/>
<feature type="region of interest" description="Disordered" evidence="1">
    <location>
        <begin position="1"/>
        <end position="45"/>
    </location>
</feature>
<organism evidence="3 4">
    <name type="scientific">Planoprotostelium fungivorum</name>
    <dbReference type="NCBI Taxonomy" id="1890364"/>
    <lineage>
        <taxon>Eukaryota</taxon>
        <taxon>Amoebozoa</taxon>
        <taxon>Evosea</taxon>
        <taxon>Variosea</taxon>
        <taxon>Cavosteliida</taxon>
        <taxon>Cavosteliaceae</taxon>
        <taxon>Planoprotostelium</taxon>
    </lineage>
</organism>